<dbReference type="PANTHER" id="PTHR30126:SF4">
    <property type="entry name" value="LYSR FAMILY TRANSCRIPTIONAL REGULATOR"/>
    <property type="match status" value="1"/>
</dbReference>
<dbReference type="Gene3D" id="3.40.190.290">
    <property type="match status" value="1"/>
</dbReference>
<sequence length="303" mass="33526">MHTNITIDALKVLDAIDRKGSFAGAANELYRVPSAISYTVQKLEEDLGVEVFDRSGHRAALTPAGRYLLEEGRSLLEAAEALAHTTRQVAQGWETRLKIAFNCLLPLEALFGAIREFHALGVPVEIQVLEEVFAGTWDALQSRRADLVVGADNVSKPAGQFTTHRLGRMPFVYAVAPDHPLTRARQPLREADIEQFHAAVAADSTRQLPAGSAGIFRRQRSLTVSNLDQKIAIQEAGLAVGWLPLPRIQPQLREGRLVALEVEDTRQDVDLFLARHSEDKGKALTWFWERLANDEALLAWVTG</sequence>
<keyword evidence="2" id="KW-0805">Transcription regulation</keyword>
<dbReference type="SUPFAM" id="SSF53850">
    <property type="entry name" value="Periplasmic binding protein-like II"/>
    <property type="match status" value="1"/>
</dbReference>
<dbReference type="InterPro" id="IPR036388">
    <property type="entry name" value="WH-like_DNA-bd_sf"/>
</dbReference>
<dbReference type="PROSITE" id="PS50931">
    <property type="entry name" value="HTH_LYSR"/>
    <property type="match status" value="1"/>
</dbReference>
<evidence type="ECO:0000313" key="7">
    <source>
        <dbReference type="Proteomes" id="UP001269819"/>
    </source>
</evidence>
<dbReference type="EMBL" id="JAWIIJ010000021">
    <property type="protein sequence ID" value="MDV2080880.1"/>
    <property type="molecule type" value="Genomic_DNA"/>
</dbReference>
<keyword evidence="7" id="KW-1185">Reference proteome</keyword>
<evidence type="ECO:0000256" key="3">
    <source>
        <dbReference type="ARBA" id="ARBA00023125"/>
    </source>
</evidence>
<dbReference type="Pfam" id="PF03466">
    <property type="entry name" value="LysR_substrate"/>
    <property type="match status" value="1"/>
</dbReference>
<comment type="similarity">
    <text evidence="1">Belongs to the LysR transcriptional regulatory family.</text>
</comment>
<evidence type="ECO:0000256" key="2">
    <source>
        <dbReference type="ARBA" id="ARBA00023015"/>
    </source>
</evidence>
<keyword evidence="4" id="KW-0804">Transcription</keyword>
<comment type="caution">
    <text evidence="6">The sequence shown here is derived from an EMBL/GenBank/DDBJ whole genome shotgun (WGS) entry which is preliminary data.</text>
</comment>
<feature type="domain" description="HTH lysR-type" evidence="5">
    <location>
        <begin position="5"/>
        <end position="62"/>
    </location>
</feature>
<proteinExistence type="inferred from homology"/>
<dbReference type="InterPro" id="IPR005119">
    <property type="entry name" value="LysR_subst-bd"/>
</dbReference>
<reference evidence="6 7" key="1">
    <citation type="submission" date="2023-10" db="EMBL/GenBank/DDBJ databases">
        <title>Characteristics and mechanism of a salt-tolerant marine origin heterotrophic nitrifying- aerobic denitrifying bacteria Marinobacter xestospongiae HN1.</title>
        <authorList>
            <person name="Qi R."/>
        </authorList>
    </citation>
    <scope>NUCLEOTIDE SEQUENCE [LARGE SCALE GENOMIC DNA]</scope>
    <source>
        <strain evidence="6 7">HN1</strain>
    </source>
</reference>
<dbReference type="PANTHER" id="PTHR30126">
    <property type="entry name" value="HTH-TYPE TRANSCRIPTIONAL REGULATOR"/>
    <property type="match status" value="1"/>
</dbReference>
<organism evidence="6 7">
    <name type="scientific">Marinobacter xestospongiae</name>
    <dbReference type="NCBI Taxonomy" id="994319"/>
    <lineage>
        <taxon>Bacteria</taxon>
        <taxon>Pseudomonadati</taxon>
        <taxon>Pseudomonadota</taxon>
        <taxon>Gammaproteobacteria</taxon>
        <taxon>Pseudomonadales</taxon>
        <taxon>Marinobacteraceae</taxon>
        <taxon>Marinobacter</taxon>
    </lineage>
</organism>
<keyword evidence="3" id="KW-0238">DNA-binding</keyword>
<evidence type="ECO:0000256" key="4">
    <source>
        <dbReference type="ARBA" id="ARBA00023163"/>
    </source>
</evidence>
<evidence type="ECO:0000313" key="6">
    <source>
        <dbReference type="EMBL" id="MDV2080880.1"/>
    </source>
</evidence>
<dbReference type="InterPro" id="IPR036390">
    <property type="entry name" value="WH_DNA-bd_sf"/>
</dbReference>
<protein>
    <submittedName>
        <fullName evidence="6">LysR substrate-binding domain-containing protein</fullName>
    </submittedName>
</protein>
<dbReference type="Proteomes" id="UP001269819">
    <property type="component" value="Unassembled WGS sequence"/>
</dbReference>
<dbReference type="Pfam" id="PF00126">
    <property type="entry name" value="HTH_1"/>
    <property type="match status" value="1"/>
</dbReference>
<accession>A0ABU3W2W4</accession>
<dbReference type="RefSeq" id="WP_316975223.1">
    <property type="nucleotide sequence ID" value="NZ_JAWIIJ010000021.1"/>
</dbReference>
<evidence type="ECO:0000259" key="5">
    <source>
        <dbReference type="PROSITE" id="PS50931"/>
    </source>
</evidence>
<name>A0ABU3W2W4_9GAMM</name>
<gene>
    <name evidence="6" type="ORF">RYS15_19505</name>
</gene>
<dbReference type="Gene3D" id="1.10.10.10">
    <property type="entry name" value="Winged helix-like DNA-binding domain superfamily/Winged helix DNA-binding domain"/>
    <property type="match status" value="1"/>
</dbReference>
<evidence type="ECO:0000256" key="1">
    <source>
        <dbReference type="ARBA" id="ARBA00009437"/>
    </source>
</evidence>
<dbReference type="InterPro" id="IPR000847">
    <property type="entry name" value="LysR_HTH_N"/>
</dbReference>
<dbReference type="SUPFAM" id="SSF46785">
    <property type="entry name" value="Winged helix' DNA-binding domain"/>
    <property type="match status" value="1"/>
</dbReference>